<evidence type="ECO:0000256" key="4">
    <source>
        <dbReference type="PIRSR" id="PIRSR036492-1"/>
    </source>
</evidence>
<dbReference type="AlphaFoldDB" id="A0A0G1EZC8"/>
<dbReference type="EMBL" id="LCEW01000021">
    <property type="protein sequence ID" value="KKS79978.1"/>
    <property type="molecule type" value="Genomic_DNA"/>
</dbReference>
<gene>
    <name evidence="6" type="ORF">UV54_C0021G0004</name>
</gene>
<evidence type="ECO:0000256" key="3">
    <source>
        <dbReference type="PIRNR" id="PIRNR036492"/>
    </source>
</evidence>
<dbReference type="Pfam" id="PF00171">
    <property type="entry name" value="Aldedh"/>
    <property type="match status" value="1"/>
</dbReference>
<organism evidence="6 7">
    <name type="scientific">Candidatus Beckwithbacteria bacterium GW2011_GWA2_43_10</name>
    <dbReference type="NCBI Taxonomy" id="1618369"/>
    <lineage>
        <taxon>Bacteria</taxon>
        <taxon>Candidatus Beckwithiibacteriota</taxon>
    </lineage>
</organism>
<dbReference type="InterPro" id="IPR012394">
    <property type="entry name" value="Aldehyde_DH_NAD(P)"/>
</dbReference>
<protein>
    <recommendedName>
        <fullName evidence="3">Aldehyde dehydrogenase</fullName>
    </recommendedName>
</protein>
<keyword evidence="2 3" id="KW-0560">Oxidoreductase</keyword>
<dbReference type="InterPro" id="IPR016160">
    <property type="entry name" value="Ald_DH_CS_CYS"/>
</dbReference>
<dbReference type="Gene3D" id="3.40.605.10">
    <property type="entry name" value="Aldehyde Dehydrogenase, Chain A, domain 1"/>
    <property type="match status" value="1"/>
</dbReference>
<reference evidence="6 7" key="1">
    <citation type="journal article" date="2015" name="Nature">
        <title>rRNA introns, odd ribosomes, and small enigmatic genomes across a large radiation of phyla.</title>
        <authorList>
            <person name="Brown C.T."/>
            <person name="Hug L.A."/>
            <person name="Thomas B.C."/>
            <person name="Sharon I."/>
            <person name="Castelle C.J."/>
            <person name="Singh A."/>
            <person name="Wilkins M.J."/>
            <person name="Williams K.H."/>
            <person name="Banfield J.F."/>
        </authorList>
    </citation>
    <scope>NUCLEOTIDE SEQUENCE [LARGE SCALE GENOMIC DNA]</scope>
</reference>
<comment type="caution">
    <text evidence="6">The sequence shown here is derived from an EMBL/GenBank/DDBJ whole genome shotgun (WGS) entry which is preliminary data.</text>
</comment>
<dbReference type="PANTHER" id="PTHR11699">
    <property type="entry name" value="ALDEHYDE DEHYDROGENASE-RELATED"/>
    <property type="match status" value="1"/>
</dbReference>
<dbReference type="PATRIC" id="fig|1618369.3.peg.333"/>
<dbReference type="GO" id="GO:0016620">
    <property type="term" value="F:oxidoreductase activity, acting on the aldehyde or oxo group of donors, NAD or NADP as acceptor"/>
    <property type="evidence" value="ECO:0007669"/>
    <property type="project" value="InterPro"/>
</dbReference>
<dbReference type="STRING" id="1618369.UV54_C0021G0004"/>
<name>A0A0G1EZC8_9BACT</name>
<sequence length="476" mass="52676">MAKLNSINPTNGEVLGSVKIATKDEVLKTVARSRQGFQKWREVPLPKRAKILLKVSELLRNNASKLGKMITLEMGKPLTEAVDEVRASSETVKYFAIKGPQYLADESIGDKKTNLSSLIHYKPRGVVAAIKPWNFPVDTAMLAIAPALLAGNSVVFKPSQYVPLVSEELAKLIWQAGVPKDVFYILQGRALVGAMLVDSRVDMVSFTGSTQVGQEIAQKCSARFIKYVLELGGSSAAIVCRDADLDLAAKAIVWGRFSNNGQVCSAIKRVFVEEPVADKLIEKLEAKVRELRVGNPLDNKTDIGPLVSEKQLKSFEQQVTRGVIQGGRITVGGRRLRDEQHAKGYFHEPTLIIHVTNRMEIMQEEVFGPLLPVCRVENIIKAVKAANDSKYGLTAAVFTQFKVKAKEIMRKLEVGSVYVNDVSVLLPEAPWGGLKQSGAGVEGGKFGIWEFVHKTHWHLNMTAQKTRDYWFPYGKY</sequence>
<proteinExistence type="inferred from homology"/>
<feature type="active site" evidence="4">
    <location>
        <position position="230"/>
    </location>
</feature>
<dbReference type="Proteomes" id="UP000034213">
    <property type="component" value="Unassembled WGS sequence"/>
</dbReference>
<dbReference type="InterPro" id="IPR016162">
    <property type="entry name" value="Ald_DH_N"/>
</dbReference>
<feature type="domain" description="Aldehyde dehydrogenase" evidence="5">
    <location>
        <begin position="4"/>
        <end position="453"/>
    </location>
</feature>
<dbReference type="SUPFAM" id="SSF53720">
    <property type="entry name" value="ALDH-like"/>
    <property type="match status" value="1"/>
</dbReference>
<feature type="active site" evidence="4">
    <location>
        <position position="264"/>
    </location>
</feature>
<evidence type="ECO:0000313" key="6">
    <source>
        <dbReference type="EMBL" id="KKS79978.1"/>
    </source>
</evidence>
<evidence type="ECO:0000256" key="2">
    <source>
        <dbReference type="ARBA" id="ARBA00023002"/>
    </source>
</evidence>
<evidence type="ECO:0000313" key="7">
    <source>
        <dbReference type="Proteomes" id="UP000034213"/>
    </source>
</evidence>
<dbReference type="InterPro" id="IPR016163">
    <property type="entry name" value="Ald_DH_C"/>
</dbReference>
<dbReference type="InterPro" id="IPR016161">
    <property type="entry name" value="Ald_DH/histidinol_DH"/>
</dbReference>
<evidence type="ECO:0000256" key="1">
    <source>
        <dbReference type="ARBA" id="ARBA00009986"/>
    </source>
</evidence>
<dbReference type="PIRSF" id="PIRSF036492">
    <property type="entry name" value="ALDH"/>
    <property type="match status" value="1"/>
</dbReference>
<dbReference type="InterPro" id="IPR015590">
    <property type="entry name" value="Aldehyde_DH_dom"/>
</dbReference>
<comment type="similarity">
    <text evidence="1 3">Belongs to the aldehyde dehydrogenase family.</text>
</comment>
<evidence type="ECO:0000259" key="5">
    <source>
        <dbReference type="Pfam" id="PF00171"/>
    </source>
</evidence>
<dbReference type="GO" id="GO:0006081">
    <property type="term" value="P:aldehyde metabolic process"/>
    <property type="evidence" value="ECO:0007669"/>
    <property type="project" value="InterPro"/>
</dbReference>
<dbReference type="Gene3D" id="3.40.309.10">
    <property type="entry name" value="Aldehyde Dehydrogenase, Chain A, domain 2"/>
    <property type="match status" value="1"/>
</dbReference>
<accession>A0A0G1EZC8</accession>
<dbReference type="FunFam" id="3.40.309.10:FF:000009">
    <property type="entry name" value="Aldehyde dehydrogenase A"/>
    <property type="match status" value="1"/>
</dbReference>
<dbReference type="CDD" id="cd07078">
    <property type="entry name" value="ALDH"/>
    <property type="match status" value="1"/>
</dbReference>
<dbReference type="PROSITE" id="PS00070">
    <property type="entry name" value="ALDEHYDE_DEHYDR_CYS"/>
    <property type="match status" value="1"/>
</dbReference>